<dbReference type="KEGG" id="csol:105362572"/>
<comment type="subcellular location">
    <subcellularLocation>
        <location evidence="1">Membrane</location>
        <topology evidence="1">Multi-pass membrane protein</topology>
    </subcellularLocation>
</comment>
<feature type="region of interest" description="Disordered" evidence="10">
    <location>
        <begin position="148"/>
        <end position="168"/>
    </location>
</feature>
<evidence type="ECO:0000259" key="12">
    <source>
        <dbReference type="PROSITE" id="PS50089"/>
    </source>
</evidence>
<keyword evidence="5" id="KW-0833">Ubl conjugation pathway</keyword>
<keyword evidence="4 9" id="KW-0863">Zinc-finger</keyword>
<keyword evidence="13" id="KW-1185">Reference proteome</keyword>
<dbReference type="PROSITE" id="PS50089">
    <property type="entry name" value="ZF_RING_2"/>
    <property type="match status" value="1"/>
</dbReference>
<evidence type="ECO:0000256" key="6">
    <source>
        <dbReference type="ARBA" id="ARBA00022833"/>
    </source>
</evidence>
<keyword evidence="8 11" id="KW-0472">Membrane</keyword>
<dbReference type="InterPro" id="IPR018957">
    <property type="entry name" value="Znf_C3HC4_RING-type"/>
</dbReference>
<keyword evidence="3" id="KW-0479">Metal-binding</keyword>
<dbReference type="InterPro" id="IPR044235">
    <property type="entry name" value="RNFT1/2"/>
</dbReference>
<dbReference type="GO" id="GO:0016020">
    <property type="term" value="C:membrane"/>
    <property type="evidence" value="ECO:0007669"/>
    <property type="project" value="UniProtKB-SubCell"/>
</dbReference>
<proteinExistence type="predicted"/>
<evidence type="ECO:0000313" key="13">
    <source>
        <dbReference type="Proteomes" id="UP000695007"/>
    </source>
</evidence>
<dbReference type="PROSITE" id="PS00518">
    <property type="entry name" value="ZF_RING_1"/>
    <property type="match status" value="1"/>
</dbReference>
<evidence type="ECO:0000256" key="10">
    <source>
        <dbReference type="SAM" id="MobiDB-lite"/>
    </source>
</evidence>
<evidence type="ECO:0000256" key="8">
    <source>
        <dbReference type="ARBA" id="ARBA00023136"/>
    </source>
</evidence>
<evidence type="ECO:0000256" key="7">
    <source>
        <dbReference type="ARBA" id="ARBA00022989"/>
    </source>
</evidence>
<dbReference type="SMART" id="SM00184">
    <property type="entry name" value="RING"/>
    <property type="match status" value="1"/>
</dbReference>
<dbReference type="InterPro" id="IPR001841">
    <property type="entry name" value="Znf_RING"/>
</dbReference>
<dbReference type="InterPro" id="IPR017907">
    <property type="entry name" value="Znf_RING_CS"/>
</dbReference>
<evidence type="ECO:0000313" key="14">
    <source>
        <dbReference type="RefSeq" id="XP_011498333.1"/>
    </source>
</evidence>
<keyword evidence="7 11" id="KW-1133">Transmembrane helix</keyword>
<dbReference type="PANTHER" id="PTHR15860:SF0">
    <property type="entry name" value="LP20373P"/>
    <property type="match status" value="1"/>
</dbReference>
<dbReference type="GO" id="GO:0008270">
    <property type="term" value="F:zinc ion binding"/>
    <property type="evidence" value="ECO:0007669"/>
    <property type="project" value="UniProtKB-KW"/>
</dbReference>
<dbReference type="CTD" id="84900"/>
<feature type="transmembrane region" description="Helical" evidence="11">
    <location>
        <begin position="237"/>
        <end position="258"/>
    </location>
</feature>
<dbReference type="Gene3D" id="3.30.40.10">
    <property type="entry name" value="Zinc/RING finger domain, C3HC4 (zinc finger)"/>
    <property type="match status" value="1"/>
</dbReference>
<protein>
    <submittedName>
        <fullName evidence="14">RING finger and transmembrane domain-containing protein 1-like</fullName>
    </submittedName>
</protein>
<evidence type="ECO:0000256" key="4">
    <source>
        <dbReference type="ARBA" id="ARBA00022771"/>
    </source>
</evidence>
<sequence length="459" mass="52483">MAETTINMNGTELELDSRINVNQNTQSNGTHVTHPHTPHRSNIAVPLGFNFNSMERSRRFIASNISSMIEEINPFTNLSRSQPALSLREWFTPNHQRQIQLRTTTNEHSDSIVINIDNQPLNLAIETVQASNDNHQHHTFTDNIVNNIRESSNSGNQNNSNTNNSELNPTHAVTISAEARLVYKRFENYFAFLLILFTKFVYDNGAEILNFVLLVVTFVQANNDLKREILKQQNRSRPALLGIFCYIIGCFIFINFLFKEPIFFAYTPPVTILQLLWTVAVTDYVLKLITVSVKVLLTTLPVKIVAFQKRGKYYLMLEAVSQLFCCGAPLKPWLQYLYLIYDGPDKNLVIVLSTIYAIQKGGDIISHIQFFFETVWKVLQNVSIGISPSKEQIIASGGICAICHEEYSKPVSLHCKHIFCENCVTTWLDRERSCPLCRAFITDDPIYRDGHTTYFVRLF</sequence>
<dbReference type="GO" id="GO:1904294">
    <property type="term" value="P:positive regulation of ERAD pathway"/>
    <property type="evidence" value="ECO:0007669"/>
    <property type="project" value="InterPro"/>
</dbReference>
<dbReference type="RefSeq" id="XP_011498333.1">
    <property type="nucleotide sequence ID" value="XM_011500031.1"/>
</dbReference>
<feature type="transmembrane region" description="Helical" evidence="11">
    <location>
        <begin position="208"/>
        <end position="225"/>
    </location>
</feature>
<evidence type="ECO:0000256" key="5">
    <source>
        <dbReference type="ARBA" id="ARBA00022786"/>
    </source>
</evidence>
<evidence type="ECO:0000256" key="3">
    <source>
        <dbReference type="ARBA" id="ARBA00022723"/>
    </source>
</evidence>
<dbReference type="GO" id="GO:0061630">
    <property type="term" value="F:ubiquitin protein ligase activity"/>
    <property type="evidence" value="ECO:0007669"/>
    <property type="project" value="InterPro"/>
</dbReference>
<dbReference type="AlphaFoldDB" id="A0AAJ6YHU2"/>
<feature type="domain" description="RING-type" evidence="12">
    <location>
        <begin position="400"/>
        <end position="438"/>
    </location>
</feature>
<dbReference type="GeneID" id="105362572"/>
<name>A0AAJ6YHU2_9HYME</name>
<organism evidence="13 14">
    <name type="scientific">Ceratosolen solmsi marchali</name>
    <dbReference type="NCBI Taxonomy" id="326594"/>
    <lineage>
        <taxon>Eukaryota</taxon>
        <taxon>Metazoa</taxon>
        <taxon>Ecdysozoa</taxon>
        <taxon>Arthropoda</taxon>
        <taxon>Hexapoda</taxon>
        <taxon>Insecta</taxon>
        <taxon>Pterygota</taxon>
        <taxon>Neoptera</taxon>
        <taxon>Endopterygota</taxon>
        <taxon>Hymenoptera</taxon>
        <taxon>Apocrita</taxon>
        <taxon>Proctotrupomorpha</taxon>
        <taxon>Chalcidoidea</taxon>
        <taxon>Agaonidae</taxon>
        <taxon>Agaoninae</taxon>
        <taxon>Ceratosolen</taxon>
    </lineage>
</organism>
<dbReference type="Proteomes" id="UP000695007">
    <property type="component" value="Unplaced"/>
</dbReference>
<keyword evidence="2 11" id="KW-0812">Transmembrane</keyword>
<feature type="compositionally biased region" description="Low complexity" evidence="10">
    <location>
        <begin position="151"/>
        <end position="168"/>
    </location>
</feature>
<dbReference type="SUPFAM" id="SSF57850">
    <property type="entry name" value="RING/U-box"/>
    <property type="match status" value="1"/>
</dbReference>
<evidence type="ECO:0000256" key="1">
    <source>
        <dbReference type="ARBA" id="ARBA00004141"/>
    </source>
</evidence>
<dbReference type="GO" id="GO:0005634">
    <property type="term" value="C:nucleus"/>
    <property type="evidence" value="ECO:0007669"/>
    <property type="project" value="UniProtKB-ARBA"/>
</dbReference>
<reference evidence="14" key="1">
    <citation type="submission" date="2025-08" db="UniProtKB">
        <authorList>
            <consortium name="RefSeq"/>
        </authorList>
    </citation>
    <scope>IDENTIFICATION</scope>
</reference>
<dbReference type="InterPro" id="IPR013083">
    <property type="entry name" value="Znf_RING/FYVE/PHD"/>
</dbReference>
<dbReference type="CDD" id="cd16532">
    <property type="entry name" value="RING-HC_RNFT1-like"/>
    <property type="match status" value="1"/>
</dbReference>
<dbReference type="PANTHER" id="PTHR15860">
    <property type="entry name" value="UNCHARACTERIZED RING FINGER-CONTAINING PROTEIN"/>
    <property type="match status" value="1"/>
</dbReference>
<keyword evidence="6" id="KW-0862">Zinc</keyword>
<evidence type="ECO:0000256" key="2">
    <source>
        <dbReference type="ARBA" id="ARBA00022692"/>
    </source>
</evidence>
<gene>
    <name evidence="14" type="primary">LOC105362572</name>
</gene>
<evidence type="ECO:0000256" key="11">
    <source>
        <dbReference type="SAM" id="Phobius"/>
    </source>
</evidence>
<accession>A0AAJ6YHU2</accession>
<evidence type="ECO:0000256" key="9">
    <source>
        <dbReference type="PROSITE-ProRule" id="PRU00175"/>
    </source>
</evidence>
<dbReference type="Pfam" id="PF00097">
    <property type="entry name" value="zf-C3HC4"/>
    <property type="match status" value="1"/>
</dbReference>
<feature type="transmembrane region" description="Helical" evidence="11">
    <location>
        <begin position="284"/>
        <end position="306"/>
    </location>
</feature>